<proteinExistence type="predicted"/>
<protein>
    <submittedName>
        <fullName evidence="2">2-heptyl-3-hydroxy-4(1H)-quinolone synthase</fullName>
        <ecNumber evidence="2">1.14.13.182</ecNumber>
    </submittedName>
</protein>
<dbReference type="GO" id="GO:0102164">
    <property type="term" value="F:2-heptyl-3-hydroxy-4(1H)-quinolone synthase activity"/>
    <property type="evidence" value="ECO:0007669"/>
    <property type="project" value="UniProtKB-EC"/>
</dbReference>
<organism evidence="2 3">
    <name type="scientific">Pandoraea pneumonica</name>
    <dbReference type="NCBI Taxonomy" id="2508299"/>
    <lineage>
        <taxon>Bacteria</taxon>
        <taxon>Pseudomonadati</taxon>
        <taxon>Pseudomonadota</taxon>
        <taxon>Betaproteobacteria</taxon>
        <taxon>Burkholderiales</taxon>
        <taxon>Burkholderiaceae</taxon>
        <taxon>Pandoraea</taxon>
    </lineage>
</organism>
<dbReference type="GO" id="GO:0071949">
    <property type="term" value="F:FAD binding"/>
    <property type="evidence" value="ECO:0007669"/>
    <property type="project" value="InterPro"/>
</dbReference>
<dbReference type="EC" id="1.14.13.182" evidence="2"/>
<dbReference type="Proteomes" id="UP000366945">
    <property type="component" value="Unassembled WGS sequence"/>
</dbReference>
<dbReference type="InterPro" id="IPR002938">
    <property type="entry name" value="FAD-bd"/>
</dbReference>
<dbReference type="GeneID" id="300406308"/>
<dbReference type="RefSeq" id="WP_150681517.1">
    <property type="nucleotide sequence ID" value="NZ_CABPSK010000004.1"/>
</dbReference>
<feature type="domain" description="FAD-binding" evidence="1">
    <location>
        <begin position="3"/>
        <end position="320"/>
    </location>
</feature>
<dbReference type="Gene3D" id="3.50.50.60">
    <property type="entry name" value="FAD/NAD(P)-binding domain"/>
    <property type="match status" value="1"/>
</dbReference>
<dbReference type="Gene3D" id="3.30.9.10">
    <property type="entry name" value="D-Amino Acid Oxidase, subunit A, domain 2"/>
    <property type="match status" value="1"/>
</dbReference>
<sequence>MKANVLISGAGVSGLALAYWLDRAGFATTVVERAPGLRRGGQAIDIRGVALDVTEAMGLLAPARALRTRLKGMSMLDAQGNEVERTEERTFSGGPLNTADFEIFRDDLCEVLMGALSDDIEWIYDDSIRALDDQGDRVVVSFEKHPPRAFDLVIGADGTYSNVRRLCFDDEASVVRPLNMILALFTTPNQIDLKDWQLGHREGGVGYIVYPSLDQTTLRVAVGFEAPTPALPRNDVDAQKRLVMQRCETLGGDIRGLIDAMHTTDDFHYNELAQIRMPSWSKGRVTLAGDAAHCASPFSGQGTSLALVGAAVLAYSLAKHWPNPSHAFAEYEGRLRPYVDLNQAIVDMERKGPIPDAQMNAAKNGIEVDDLLSALLTGSDHAHAWLARPHGTDDACLDEAVGAEHGEYVVDRTRRA</sequence>
<dbReference type="PRINTS" id="PR00420">
    <property type="entry name" value="RNGMNOXGNASE"/>
</dbReference>
<reference evidence="2 3" key="1">
    <citation type="submission" date="2019-08" db="EMBL/GenBank/DDBJ databases">
        <authorList>
            <person name="Peeters C."/>
        </authorList>
    </citation>
    <scope>NUCLEOTIDE SEQUENCE [LARGE SCALE GENOMIC DNA]</scope>
    <source>
        <strain evidence="2 3">LMG 31114</strain>
    </source>
</reference>
<accession>A0A5E4Y6X3</accession>
<dbReference type="Pfam" id="PF01494">
    <property type="entry name" value="FAD_binding_3"/>
    <property type="match status" value="1"/>
</dbReference>
<dbReference type="AlphaFoldDB" id="A0A5E4Y6X3"/>
<keyword evidence="3" id="KW-1185">Reference proteome</keyword>
<evidence type="ECO:0000259" key="1">
    <source>
        <dbReference type="Pfam" id="PF01494"/>
    </source>
</evidence>
<dbReference type="OrthoDB" id="9147239at2"/>
<dbReference type="InterPro" id="IPR051704">
    <property type="entry name" value="FAD_aromatic-hydroxylase"/>
</dbReference>
<keyword evidence="2" id="KW-0560">Oxidoreductase</keyword>
<dbReference type="PANTHER" id="PTHR46865">
    <property type="entry name" value="OXIDOREDUCTASE-RELATED"/>
    <property type="match status" value="1"/>
</dbReference>
<dbReference type="EMBL" id="CABPSK010000004">
    <property type="protein sequence ID" value="VVE44223.1"/>
    <property type="molecule type" value="Genomic_DNA"/>
</dbReference>
<dbReference type="SUPFAM" id="SSF51905">
    <property type="entry name" value="FAD/NAD(P)-binding domain"/>
    <property type="match status" value="1"/>
</dbReference>
<dbReference type="PANTHER" id="PTHR46865:SF2">
    <property type="entry name" value="MONOOXYGENASE"/>
    <property type="match status" value="1"/>
</dbReference>
<evidence type="ECO:0000313" key="2">
    <source>
        <dbReference type="EMBL" id="VVE44223.1"/>
    </source>
</evidence>
<evidence type="ECO:0000313" key="3">
    <source>
        <dbReference type="Proteomes" id="UP000366945"/>
    </source>
</evidence>
<name>A0A5E4Y6X3_9BURK</name>
<dbReference type="InterPro" id="IPR036188">
    <property type="entry name" value="FAD/NAD-bd_sf"/>
</dbReference>
<gene>
    <name evidence="2" type="primary">pqsH</name>
    <name evidence="2" type="ORF">PPN31114_04322</name>
</gene>